<name>A0AA39P3N3_9AGAR</name>
<protein>
    <submittedName>
        <fullName evidence="2">Uncharacterized protein</fullName>
    </submittedName>
</protein>
<evidence type="ECO:0000256" key="1">
    <source>
        <dbReference type="SAM" id="MobiDB-lite"/>
    </source>
</evidence>
<gene>
    <name evidence="2" type="ORF">IW261DRAFT_1401862</name>
</gene>
<organism evidence="2 3">
    <name type="scientific">Armillaria novae-zelandiae</name>
    <dbReference type="NCBI Taxonomy" id="153914"/>
    <lineage>
        <taxon>Eukaryota</taxon>
        <taxon>Fungi</taxon>
        <taxon>Dikarya</taxon>
        <taxon>Basidiomycota</taxon>
        <taxon>Agaricomycotina</taxon>
        <taxon>Agaricomycetes</taxon>
        <taxon>Agaricomycetidae</taxon>
        <taxon>Agaricales</taxon>
        <taxon>Marasmiineae</taxon>
        <taxon>Physalacriaceae</taxon>
        <taxon>Armillaria</taxon>
    </lineage>
</organism>
<feature type="compositionally biased region" description="Low complexity" evidence="1">
    <location>
        <begin position="430"/>
        <end position="450"/>
    </location>
</feature>
<dbReference type="Proteomes" id="UP001175227">
    <property type="component" value="Unassembled WGS sequence"/>
</dbReference>
<feature type="region of interest" description="Disordered" evidence="1">
    <location>
        <begin position="180"/>
        <end position="209"/>
    </location>
</feature>
<proteinExistence type="predicted"/>
<evidence type="ECO:0000313" key="3">
    <source>
        <dbReference type="Proteomes" id="UP001175227"/>
    </source>
</evidence>
<keyword evidence="3" id="KW-1185">Reference proteome</keyword>
<feature type="compositionally biased region" description="Polar residues" evidence="1">
    <location>
        <begin position="460"/>
        <end position="471"/>
    </location>
</feature>
<sequence length="996" mass="111292">MAFHPWQLTTSTTARMSESDWIPIADASDWPLDLAYLSRLLDSKIPLKLIDGTCILTSPRSSEILNEIATLFECSPGVFSDAYGDPQALSMLDLMLSTIAALRAISAMSMNDIPCPTVPFWSLLLRSLSITCYEKSYILENVSFALPKPLDPNCAVLDGRASLLISHLADQPQPPISEALSQAAEDPSPMTENAAEPNHRESGCSLSEADEPLSEHSEDLFYESVETLTQPTSAPSSHVPVEAHVLSHWRQPDCVALPFLCIADEENIIPLVKSTVYQRYTWRISEPVVGVMLSETGCIGRVVMGWTDGQSDSDHVLPRIRIAYSDDRCPNSSLGIYDLTDPVSTIQLAQFILNLRQHVENVVSQSSNPTFRPILWRSDSIQMDEDQSGPEDGKERRIHIWLRDVPSPPQSDSASEFIEPPPSSEIAEMSKPSNSSKKSTSTSQSSLKPLVDAKQHHTSRGSSIVTSASARTQAVDGDPLSIVSFLSDRNVFSAARLAMTDLTTDDLTNFMEEEDGPALLYKTDNLDNAAIIAAAEDKEITAMAKIYDNLTKYQKPSWDTPPSVDVAIRGRLKDFTDQLANMNSKDQHDALDLSLMEIVISSLSFLLCVSAGGFAKGIAHKPNEAEARYCWNFLLYISFVVSGEVVSPRLLLERQLSLPRNVVLDLVSNVDDARLKTVAQAVAYLELCSRATTETHKQYGIKSPEWRQAIVCGIDASLHYESIKELMDAPNAVEVIKNRAREEPDTAPCDSFLPFLLSIPESLWRRSRPEPLVSSWDPPQPPSPNQLFKVEKQPFMAAYTEWPEQMIQRMKSSFSNNASGTQAFKLTKSEVLKNAEENLFRRHPLAVLISEYQKPDEEAGKAMNRCKVYLASAVMHLKSLGITRYPVFGLATNGTEGDLLGCWYSRRLDRIFMMDRNIVHFDISSPVQAYHFMTFLLRLRRWSDEQLMKYQIRISENADTFMADCFWTRRAQRERAEKDLIDTTGEVDENGEIVII</sequence>
<comment type="caution">
    <text evidence="2">The sequence shown here is derived from an EMBL/GenBank/DDBJ whole genome shotgun (WGS) entry which is preliminary data.</text>
</comment>
<dbReference type="EMBL" id="JAUEPR010000020">
    <property type="protein sequence ID" value="KAK0476393.1"/>
    <property type="molecule type" value="Genomic_DNA"/>
</dbReference>
<evidence type="ECO:0000313" key="2">
    <source>
        <dbReference type="EMBL" id="KAK0476393.1"/>
    </source>
</evidence>
<dbReference type="AlphaFoldDB" id="A0AA39P3N3"/>
<accession>A0AA39P3N3</accession>
<reference evidence="2" key="1">
    <citation type="submission" date="2023-06" db="EMBL/GenBank/DDBJ databases">
        <authorList>
            <consortium name="Lawrence Berkeley National Laboratory"/>
            <person name="Ahrendt S."/>
            <person name="Sahu N."/>
            <person name="Indic B."/>
            <person name="Wong-Bajracharya J."/>
            <person name="Merenyi Z."/>
            <person name="Ke H.-M."/>
            <person name="Monk M."/>
            <person name="Kocsube S."/>
            <person name="Drula E."/>
            <person name="Lipzen A."/>
            <person name="Balint B."/>
            <person name="Henrissat B."/>
            <person name="Andreopoulos B."/>
            <person name="Martin F.M."/>
            <person name="Harder C.B."/>
            <person name="Rigling D."/>
            <person name="Ford K.L."/>
            <person name="Foster G.D."/>
            <person name="Pangilinan J."/>
            <person name="Papanicolaou A."/>
            <person name="Barry K."/>
            <person name="LaButti K."/>
            <person name="Viragh M."/>
            <person name="Koriabine M."/>
            <person name="Yan M."/>
            <person name="Riley R."/>
            <person name="Champramary S."/>
            <person name="Plett K.L."/>
            <person name="Tsai I.J."/>
            <person name="Slot J."/>
            <person name="Sipos G."/>
            <person name="Plett J."/>
            <person name="Nagy L.G."/>
            <person name="Grigoriev I.V."/>
        </authorList>
    </citation>
    <scope>NUCLEOTIDE SEQUENCE</scope>
    <source>
        <strain evidence="2">ICMP 16352</strain>
    </source>
</reference>
<feature type="region of interest" description="Disordered" evidence="1">
    <location>
        <begin position="404"/>
        <end position="471"/>
    </location>
</feature>